<evidence type="ECO:0000313" key="1">
    <source>
        <dbReference type="EMBL" id="GFT70301.1"/>
    </source>
</evidence>
<name>A0A8X6PIQ7_NEPPI</name>
<dbReference type="AlphaFoldDB" id="A0A8X6PIQ7"/>
<organism evidence="1 2">
    <name type="scientific">Nephila pilipes</name>
    <name type="common">Giant wood spider</name>
    <name type="synonym">Nephila maculata</name>
    <dbReference type="NCBI Taxonomy" id="299642"/>
    <lineage>
        <taxon>Eukaryota</taxon>
        <taxon>Metazoa</taxon>
        <taxon>Ecdysozoa</taxon>
        <taxon>Arthropoda</taxon>
        <taxon>Chelicerata</taxon>
        <taxon>Arachnida</taxon>
        <taxon>Araneae</taxon>
        <taxon>Araneomorphae</taxon>
        <taxon>Entelegynae</taxon>
        <taxon>Araneoidea</taxon>
        <taxon>Nephilidae</taxon>
        <taxon>Nephila</taxon>
    </lineage>
</organism>
<keyword evidence="2" id="KW-1185">Reference proteome</keyword>
<dbReference type="Proteomes" id="UP000887013">
    <property type="component" value="Unassembled WGS sequence"/>
</dbReference>
<comment type="caution">
    <text evidence="1">The sequence shown here is derived from an EMBL/GenBank/DDBJ whole genome shotgun (WGS) entry which is preliminary data.</text>
</comment>
<sequence length="211" mass="24694">MRTGDDRVQSQFQVVVSVTARSQERILNCSEEPHNSTMPRRRQGFQTRLVTFIDNGYRKHKDVQWMDGPTMVWRKIKFTFLFLCVLPFYRMLAVNDTLRAIASEEILMEVERYTYHMTLQTTAAKVTRLMECRRLSENVFESVYKFKRFFCVLFSNTRSEIADVHNELFVLVPNFVSLVRAKLSLAVVSFLLNGLNLVSPKIYQTSASLRE</sequence>
<evidence type="ECO:0000313" key="2">
    <source>
        <dbReference type="Proteomes" id="UP000887013"/>
    </source>
</evidence>
<protein>
    <submittedName>
        <fullName evidence="1">Uncharacterized protein</fullName>
    </submittedName>
</protein>
<dbReference type="EMBL" id="BMAW01116355">
    <property type="protein sequence ID" value="GFT70301.1"/>
    <property type="molecule type" value="Genomic_DNA"/>
</dbReference>
<gene>
    <name evidence="1" type="ORF">NPIL_295821</name>
</gene>
<proteinExistence type="predicted"/>
<accession>A0A8X6PIQ7</accession>
<reference evidence="1" key="1">
    <citation type="submission" date="2020-08" db="EMBL/GenBank/DDBJ databases">
        <title>Multicomponent nature underlies the extraordinary mechanical properties of spider dragline silk.</title>
        <authorList>
            <person name="Kono N."/>
            <person name="Nakamura H."/>
            <person name="Mori M."/>
            <person name="Yoshida Y."/>
            <person name="Ohtoshi R."/>
            <person name="Malay A.D."/>
            <person name="Moran D.A.P."/>
            <person name="Tomita M."/>
            <person name="Numata K."/>
            <person name="Arakawa K."/>
        </authorList>
    </citation>
    <scope>NUCLEOTIDE SEQUENCE</scope>
</reference>